<organism evidence="1">
    <name type="scientific">marine sediment metagenome</name>
    <dbReference type="NCBI Taxonomy" id="412755"/>
    <lineage>
        <taxon>unclassified sequences</taxon>
        <taxon>metagenomes</taxon>
        <taxon>ecological metagenomes</taxon>
    </lineage>
</organism>
<proteinExistence type="predicted"/>
<comment type="caution">
    <text evidence="1">The sequence shown here is derived from an EMBL/GenBank/DDBJ whole genome shotgun (WGS) entry which is preliminary data.</text>
</comment>
<reference evidence="1" key="1">
    <citation type="journal article" date="2015" name="Nature">
        <title>Complex archaea that bridge the gap between prokaryotes and eukaryotes.</title>
        <authorList>
            <person name="Spang A."/>
            <person name="Saw J.H."/>
            <person name="Jorgensen S.L."/>
            <person name="Zaremba-Niedzwiedzka K."/>
            <person name="Martijn J."/>
            <person name="Lind A.E."/>
            <person name="van Eijk R."/>
            <person name="Schleper C."/>
            <person name="Guy L."/>
            <person name="Ettema T.J."/>
        </authorList>
    </citation>
    <scope>NUCLEOTIDE SEQUENCE</scope>
</reference>
<evidence type="ECO:0000313" key="1">
    <source>
        <dbReference type="EMBL" id="KKM18127.1"/>
    </source>
</evidence>
<name>A0A0F9HST2_9ZZZZ</name>
<accession>A0A0F9HST2</accession>
<dbReference type="EMBL" id="LAZR01014288">
    <property type="protein sequence ID" value="KKM18127.1"/>
    <property type="molecule type" value="Genomic_DNA"/>
</dbReference>
<dbReference type="AlphaFoldDB" id="A0A0F9HST2"/>
<sequence length="68" mass="7392">ISAVILSVALVWFGKSIEIAGSHAAQRQPIRIPNRLTLSTQNMAPVILRIENSPGGASLKIETEQKNR</sequence>
<protein>
    <submittedName>
        <fullName evidence="1">Uncharacterized protein</fullName>
    </submittedName>
</protein>
<feature type="non-terminal residue" evidence="1">
    <location>
        <position position="1"/>
    </location>
</feature>
<gene>
    <name evidence="1" type="ORF">LCGC14_1668860</name>
</gene>